<evidence type="ECO:0000313" key="3">
    <source>
        <dbReference type="RefSeq" id="XP_048135732.1"/>
    </source>
</evidence>
<protein>
    <submittedName>
        <fullName evidence="3">Extensin-like</fullName>
    </submittedName>
</protein>
<feature type="compositionally biased region" description="Pro residues" evidence="1">
    <location>
        <begin position="168"/>
        <end position="180"/>
    </location>
</feature>
<evidence type="ECO:0000256" key="1">
    <source>
        <dbReference type="SAM" id="MobiDB-lite"/>
    </source>
</evidence>
<proteinExistence type="predicted"/>
<feature type="compositionally biased region" description="Pro residues" evidence="1">
    <location>
        <begin position="210"/>
        <end position="222"/>
    </location>
</feature>
<gene>
    <name evidence="3" type="primary">LOC125315324</name>
</gene>
<feature type="region of interest" description="Disordered" evidence="1">
    <location>
        <begin position="1"/>
        <end position="55"/>
    </location>
</feature>
<organism evidence="2 3">
    <name type="scientific">Rhodamnia argentea</name>
    <dbReference type="NCBI Taxonomy" id="178133"/>
    <lineage>
        <taxon>Eukaryota</taxon>
        <taxon>Viridiplantae</taxon>
        <taxon>Streptophyta</taxon>
        <taxon>Embryophyta</taxon>
        <taxon>Tracheophyta</taxon>
        <taxon>Spermatophyta</taxon>
        <taxon>Magnoliopsida</taxon>
        <taxon>eudicotyledons</taxon>
        <taxon>Gunneridae</taxon>
        <taxon>Pentapetalae</taxon>
        <taxon>rosids</taxon>
        <taxon>malvids</taxon>
        <taxon>Myrtales</taxon>
        <taxon>Myrtaceae</taxon>
        <taxon>Myrtoideae</taxon>
        <taxon>Myrteae</taxon>
        <taxon>Australasian group</taxon>
        <taxon>Rhodamnia</taxon>
    </lineage>
</organism>
<keyword evidence="2" id="KW-1185">Reference proteome</keyword>
<dbReference type="GeneID" id="125315324"/>
<dbReference type="PRINTS" id="PR01217">
    <property type="entry name" value="PRICHEXTENSN"/>
</dbReference>
<name>A0ABM3HGM0_9MYRT</name>
<dbReference type="Proteomes" id="UP000827889">
    <property type="component" value="Chromosome 5"/>
</dbReference>
<feature type="region of interest" description="Disordered" evidence="1">
    <location>
        <begin position="137"/>
        <end position="180"/>
    </location>
</feature>
<feature type="compositionally biased region" description="Polar residues" evidence="1">
    <location>
        <begin position="148"/>
        <end position="162"/>
    </location>
</feature>
<feature type="region of interest" description="Disordered" evidence="1">
    <location>
        <begin position="204"/>
        <end position="231"/>
    </location>
</feature>
<evidence type="ECO:0000313" key="2">
    <source>
        <dbReference type="Proteomes" id="UP000827889"/>
    </source>
</evidence>
<accession>A0ABM3HGM0</accession>
<dbReference type="RefSeq" id="XP_048135732.1">
    <property type="nucleotide sequence ID" value="XM_048279775.1"/>
</dbReference>
<sequence>MVNDVSSISRKEPPIVEGGDDQQEDMMLPPHTTTTTEYHRHHRATVAPPESPENRLEKAPAACSVFRRAAAVSASLSCSAFLSPAPPFPDLHRLPPTPSSHHQVESQPCLAGTATNSRFCQCLLCFSLFCPAPPGAAAAAVPQPSPATSGHQTLPKTPSNFFHQPRNLPSPPEPRNSPQPLPLFLLPCTRENCLLQLLLAAAGTSSGHRVPPPTTITLPRPPRTSTVDPGANHHPPIHETAPDPPQFPLFLVWAAPFGPEQCAYELGRGPNRLGP</sequence>
<reference evidence="3" key="1">
    <citation type="submission" date="2025-08" db="UniProtKB">
        <authorList>
            <consortium name="RefSeq"/>
        </authorList>
    </citation>
    <scope>IDENTIFICATION</scope>
    <source>
        <tissue evidence="3">Leaf</tissue>
    </source>
</reference>